<feature type="transmembrane region" description="Helical" evidence="1">
    <location>
        <begin position="55"/>
        <end position="78"/>
    </location>
</feature>
<accession>A0ABU5GZH0</accession>
<dbReference type="Gene3D" id="3.30.565.10">
    <property type="entry name" value="Histidine kinase-like ATPase, C-terminal domain"/>
    <property type="match status" value="1"/>
</dbReference>
<feature type="transmembrane region" description="Helical" evidence="1">
    <location>
        <begin position="98"/>
        <end position="119"/>
    </location>
</feature>
<name>A0ABU5GZH0_9BACT</name>
<dbReference type="PANTHER" id="PTHR34220">
    <property type="entry name" value="SENSOR HISTIDINE KINASE YPDA"/>
    <property type="match status" value="1"/>
</dbReference>
<feature type="transmembrane region" description="Helical" evidence="1">
    <location>
        <begin position="131"/>
        <end position="149"/>
    </location>
</feature>
<dbReference type="EMBL" id="JAXIVS010000003">
    <property type="protein sequence ID" value="MDY7226578.1"/>
    <property type="molecule type" value="Genomic_DNA"/>
</dbReference>
<dbReference type="InterPro" id="IPR050640">
    <property type="entry name" value="Bact_2-comp_sensor_kinase"/>
</dbReference>
<evidence type="ECO:0000256" key="1">
    <source>
        <dbReference type="SAM" id="Phobius"/>
    </source>
</evidence>
<dbReference type="GO" id="GO:0016301">
    <property type="term" value="F:kinase activity"/>
    <property type="evidence" value="ECO:0007669"/>
    <property type="project" value="UniProtKB-KW"/>
</dbReference>
<sequence>MGDPSTQSPGSRQLEIPLPGNAELLPREMVWLYPIAALAAAPLLNQSLFSVPLDVALWQVLAACFPFAVLSPTFHILYRTVMPVLLRRLQRPAARGALHLVVTCAVALGMASLMRPFLIQCFGKPLQALKFSVTCVIISWAVLFPALLFQRQRNRALHIERMAQAERQAALQAQIEALQARIQPHFFFNTLNAVASFIPRDPELAERTLERLADLFRYALESSKTRLVPLSREVDMVRDYLAIQQARYGSRLKVEVELDERASSEQVPPLLLQPLVENAILHGMANRQQVSVVVRIRREEDRITLAVVDDGPGPGASEHRGTQTSVRDLRERVRLVYGERGAFTLEPALGGGCRALLALPVGGAV</sequence>
<gene>
    <name evidence="3" type="ORF">SYV04_09280</name>
</gene>
<keyword evidence="3" id="KW-0808">Transferase</keyword>
<evidence type="ECO:0000313" key="3">
    <source>
        <dbReference type="EMBL" id="MDY7226578.1"/>
    </source>
</evidence>
<protein>
    <submittedName>
        <fullName evidence="3">Histidine kinase</fullName>
    </submittedName>
</protein>
<dbReference type="SUPFAM" id="SSF55874">
    <property type="entry name" value="ATPase domain of HSP90 chaperone/DNA topoisomerase II/histidine kinase"/>
    <property type="match status" value="1"/>
</dbReference>
<reference evidence="3 4" key="1">
    <citation type="submission" date="2023-12" db="EMBL/GenBank/DDBJ databases">
        <title>the genome sequence of Hyalangium sp. s54d21.</title>
        <authorList>
            <person name="Zhang X."/>
        </authorList>
    </citation>
    <scope>NUCLEOTIDE SEQUENCE [LARGE SCALE GENOMIC DNA]</scope>
    <source>
        <strain evidence="4">s54d21</strain>
    </source>
</reference>
<comment type="caution">
    <text evidence="3">The sequence shown here is derived from an EMBL/GenBank/DDBJ whole genome shotgun (WGS) entry which is preliminary data.</text>
</comment>
<keyword evidence="3" id="KW-0418">Kinase</keyword>
<organism evidence="3 4">
    <name type="scientific">Hyalangium rubrum</name>
    <dbReference type="NCBI Taxonomy" id="3103134"/>
    <lineage>
        <taxon>Bacteria</taxon>
        <taxon>Pseudomonadati</taxon>
        <taxon>Myxococcota</taxon>
        <taxon>Myxococcia</taxon>
        <taxon>Myxococcales</taxon>
        <taxon>Cystobacterineae</taxon>
        <taxon>Archangiaceae</taxon>
        <taxon>Hyalangium</taxon>
    </lineage>
</organism>
<dbReference type="InterPro" id="IPR036890">
    <property type="entry name" value="HATPase_C_sf"/>
</dbReference>
<evidence type="ECO:0000259" key="2">
    <source>
        <dbReference type="Pfam" id="PF06580"/>
    </source>
</evidence>
<keyword evidence="1" id="KW-1133">Transmembrane helix</keyword>
<dbReference type="RefSeq" id="WP_321545309.1">
    <property type="nucleotide sequence ID" value="NZ_JAXIVS010000003.1"/>
</dbReference>
<keyword evidence="4" id="KW-1185">Reference proteome</keyword>
<keyword evidence="1" id="KW-0812">Transmembrane</keyword>
<dbReference type="Proteomes" id="UP001291309">
    <property type="component" value="Unassembled WGS sequence"/>
</dbReference>
<keyword evidence="1" id="KW-0472">Membrane</keyword>
<dbReference type="PANTHER" id="PTHR34220:SF7">
    <property type="entry name" value="SENSOR HISTIDINE KINASE YPDA"/>
    <property type="match status" value="1"/>
</dbReference>
<feature type="domain" description="Signal transduction histidine kinase internal region" evidence="2">
    <location>
        <begin position="173"/>
        <end position="252"/>
    </location>
</feature>
<dbReference type="InterPro" id="IPR010559">
    <property type="entry name" value="Sig_transdc_His_kin_internal"/>
</dbReference>
<dbReference type="Pfam" id="PF06580">
    <property type="entry name" value="His_kinase"/>
    <property type="match status" value="1"/>
</dbReference>
<proteinExistence type="predicted"/>
<evidence type="ECO:0000313" key="4">
    <source>
        <dbReference type="Proteomes" id="UP001291309"/>
    </source>
</evidence>